<gene>
    <name evidence="2" type="ORF">SHERM_05375</name>
</gene>
<evidence type="ECO:0000256" key="1">
    <source>
        <dbReference type="SAM" id="MobiDB-lite"/>
    </source>
</evidence>
<accession>A0A9N7RPA2</accession>
<name>A0A9N7RPA2_STRHE</name>
<feature type="region of interest" description="Disordered" evidence="1">
    <location>
        <begin position="315"/>
        <end position="379"/>
    </location>
</feature>
<dbReference type="Proteomes" id="UP001153555">
    <property type="component" value="Unassembled WGS sequence"/>
</dbReference>
<keyword evidence="3" id="KW-1185">Reference proteome</keyword>
<evidence type="ECO:0000313" key="2">
    <source>
        <dbReference type="EMBL" id="CAA0838799.1"/>
    </source>
</evidence>
<dbReference type="AlphaFoldDB" id="A0A9N7RPA2"/>
<feature type="region of interest" description="Disordered" evidence="1">
    <location>
        <begin position="392"/>
        <end position="458"/>
    </location>
</feature>
<dbReference type="PANTHER" id="PTHR34380:SF1">
    <property type="entry name" value="OS01G0221300 PROTEIN"/>
    <property type="match status" value="1"/>
</dbReference>
<feature type="compositionally biased region" description="Basic and acidic residues" evidence="1">
    <location>
        <begin position="352"/>
        <end position="362"/>
    </location>
</feature>
<dbReference type="OrthoDB" id="1899721at2759"/>
<dbReference type="PANTHER" id="PTHR34380">
    <property type="entry name" value="BNAA03G12380D PROTEIN"/>
    <property type="match status" value="1"/>
</dbReference>
<evidence type="ECO:0000313" key="3">
    <source>
        <dbReference type="Proteomes" id="UP001153555"/>
    </source>
</evidence>
<protein>
    <submittedName>
        <fullName evidence="2">Uncharacterized protein</fullName>
    </submittedName>
</protein>
<feature type="compositionally biased region" description="Basic and acidic residues" evidence="1">
    <location>
        <begin position="331"/>
        <end position="340"/>
    </location>
</feature>
<proteinExistence type="predicted"/>
<dbReference type="EMBL" id="CACSLK010031421">
    <property type="protein sequence ID" value="CAA0838799.1"/>
    <property type="molecule type" value="Genomic_DNA"/>
</dbReference>
<sequence>MTPAKNSKETTAAAEAADLASEYEAPFAIHSRDEGDRFESLASRGFTPPRYLDFDLVPLSVVTAVRGYCRKLGWDKFVLTRHNGGSDWTSEKDLFYLWCVRGEERVCTPSFLLAAFKSVVARGSRVKLCLGNFITAIAVHSGVFDPYNTDMQPLPARALGLGMLKIKKVEFSVNDGQNKKNPDAAEPIVAGDLCSGGKKKSDASDHVYWQLKKMEKQMKDGLDAINARLNGMGNRLDDVESKVDSMAACYRTLESKWVDLGHGKSEVKNVEADECMEKLTRIKKVNEEVANTCEEGEKLELSNSKEKNDGLINVSGFSRKVPSANSTGSRRSCEPSKKGDGCLARPWTQVDIFKDNRNREPRGSGASETRSISRDGPCFHKTARFSGDIVGIMDSDDEATPHGETADTSNRDVGSNVRENNLKFVQIPSCGQRSKRSRTESTDDLLPNSTVEKKGKMRTSQLENEFLKSARDEIDCSLSIEIEEVWSGPPGFESQTPVRELNNGLNNVIRADLKYDTNFSAELKSDKLGRKFNYEADMLRAFQEDDQFCMEAVCALYRRHMKLKGRSNISKNGGFSPVDFIRGCALAEYLIDGDKELRLRKSVSQVKMRRPEAIGVCRKLANFYVEKLLAVYRSGEDPLFGQ</sequence>
<organism evidence="2 3">
    <name type="scientific">Striga hermonthica</name>
    <name type="common">Purple witchweed</name>
    <name type="synonym">Buchnera hermonthica</name>
    <dbReference type="NCBI Taxonomy" id="68872"/>
    <lineage>
        <taxon>Eukaryota</taxon>
        <taxon>Viridiplantae</taxon>
        <taxon>Streptophyta</taxon>
        <taxon>Embryophyta</taxon>
        <taxon>Tracheophyta</taxon>
        <taxon>Spermatophyta</taxon>
        <taxon>Magnoliopsida</taxon>
        <taxon>eudicotyledons</taxon>
        <taxon>Gunneridae</taxon>
        <taxon>Pentapetalae</taxon>
        <taxon>asterids</taxon>
        <taxon>lamiids</taxon>
        <taxon>Lamiales</taxon>
        <taxon>Orobanchaceae</taxon>
        <taxon>Buchnereae</taxon>
        <taxon>Striga</taxon>
    </lineage>
</organism>
<comment type="caution">
    <text evidence="2">The sequence shown here is derived from an EMBL/GenBank/DDBJ whole genome shotgun (WGS) entry which is preliminary data.</text>
</comment>
<reference evidence="2" key="1">
    <citation type="submission" date="2019-12" db="EMBL/GenBank/DDBJ databases">
        <authorList>
            <person name="Scholes J."/>
        </authorList>
    </citation>
    <scope>NUCLEOTIDE SEQUENCE</scope>
</reference>
<feature type="compositionally biased region" description="Polar residues" evidence="1">
    <location>
        <begin position="406"/>
        <end position="419"/>
    </location>
</feature>